<dbReference type="GeneID" id="17037312"/>
<feature type="compositionally biased region" description="Low complexity" evidence="4">
    <location>
        <begin position="1187"/>
        <end position="1196"/>
    </location>
</feature>
<evidence type="ECO:0000256" key="3">
    <source>
        <dbReference type="ARBA" id="ARBA00023242"/>
    </source>
</evidence>
<feature type="compositionally biased region" description="Low complexity" evidence="4">
    <location>
        <begin position="1203"/>
        <end position="1212"/>
    </location>
</feature>
<dbReference type="GO" id="GO:0032454">
    <property type="term" value="F:histone H3K9 demethylase activity"/>
    <property type="evidence" value="ECO:0007669"/>
    <property type="project" value="InterPro"/>
</dbReference>
<feature type="compositionally biased region" description="Basic residues" evidence="4">
    <location>
        <begin position="688"/>
        <end position="705"/>
    </location>
</feature>
<dbReference type="GO" id="GO:0003712">
    <property type="term" value="F:transcription coregulator activity"/>
    <property type="evidence" value="ECO:0007669"/>
    <property type="project" value="TreeGrafter"/>
</dbReference>
<accession>I0YLV3</accession>
<dbReference type="GO" id="GO:0000785">
    <property type="term" value="C:chromatin"/>
    <property type="evidence" value="ECO:0007669"/>
    <property type="project" value="TreeGrafter"/>
</dbReference>
<dbReference type="RefSeq" id="XP_005643916.1">
    <property type="nucleotide sequence ID" value="XM_005643859.1"/>
</dbReference>
<feature type="compositionally biased region" description="Low complexity" evidence="4">
    <location>
        <begin position="313"/>
        <end position="322"/>
    </location>
</feature>
<feature type="compositionally biased region" description="Low complexity" evidence="4">
    <location>
        <begin position="288"/>
        <end position="305"/>
    </location>
</feature>
<dbReference type="PANTHER" id="PTHR12549:SF38">
    <property type="entry name" value="JMJC DOMAIN-CONTAINING HISTONE DEMETHYLASE 2, ISOFORM A"/>
    <property type="match status" value="1"/>
</dbReference>
<evidence type="ECO:0000313" key="6">
    <source>
        <dbReference type="EMBL" id="EIE19372.1"/>
    </source>
</evidence>
<reference evidence="6 7" key="1">
    <citation type="journal article" date="2012" name="Genome Biol.">
        <title>The genome of the polar eukaryotic microalga coccomyxa subellipsoidea reveals traits of cold adaptation.</title>
        <authorList>
            <person name="Blanc G."/>
            <person name="Agarkova I."/>
            <person name="Grimwood J."/>
            <person name="Kuo A."/>
            <person name="Brueggeman A."/>
            <person name="Dunigan D."/>
            <person name="Gurnon J."/>
            <person name="Ladunga I."/>
            <person name="Lindquist E."/>
            <person name="Lucas S."/>
            <person name="Pangilinan J."/>
            <person name="Proschold T."/>
            <person name="Salamov A."/>
            <person name="Schmutz J."/>
            <person name="Weeks D."/>
            <person name="Yamada T."/>
            <person name="Claverie J.M."/>
            <person name="Grigoriev I."/>
            <person name="Van Etten J."/>
            <person name="Lomsadze A."/>
            <person name="Borodovsky M."/>
        </authorList>
    </citation>
    <scope>NUCLEOTIDE SEQUENCE [LARGE SCALE GENOMIC DNA]</scope>
    <source>
        <strain evidence="6 7">C-169</strain>
    </source>
</reference>
<feature type="domain" description="JmjC" evidence="5">
    <location>
        <begin position="1414"/>
        <end position="1575"/>
    </location>
</feature>
<feature type="region of interest" description="Disordered" evidence="4">
    <location>
        <begin position="1187"/>
        <end position="1228"/>
    </location>
</feature>
<feature type="region of interest" description="Disordered" evidence="4">
    <location>
        <begin position="628"/>
        <end position="724"/>
    </location>
</feature>
<dbReference type="GO" id="GO:0000118">
    <property type="term" value="C:histone deacetylase complex"/>
    <property type="evidence" value="ECO:0007669"/>
    <property type="project" value="TreeGrafter"/>
</dbReference>
<gene>
    <name evidence="6" type="ORF">COCSUDRAFT_58661</name>
</gene>
<dbReference type="GO" id="GO:0031490">
    <property type="term" value="F:chromatin DNA binding"/>
    <property type="evidence" value="ECO:0007669"/>
    <property type="project" value="TreeGrafter"/>
</dbReference>
<feature type="compositionally biased region" description="Gly residues" evidence="4">
    <location>
        <begin position="160"/>
        <end position="171"/>
    </location>
</feature>
<feature type="region of interest" description="Disordered" evidence="4">
    <location>
        <begin position="971"/>
        <end position="1041"/>
    </location>
</feature>
<feature type="region of interest" description="Disordered" evidence="4">
    <location>
        <begin position="160"/>
        <end position="193"/>
    </location>
</feature>
<feature type="compositionally biased region" description="Basic residues" evidence="4">
    <location>
        <begin position="448"/>
        <end position="462"/>
    </location>
</feature>
<keyword evidence="7" id="KW-1185">Reference proteome</keyword>
<evidence type="ECO:0000313" key="7">
    <source>
        <dbReference type="Proteomes" id="UP000007264"/>
    </source>
</evidence>
<evidence type="ECO:0000256" key="1">
    <source>
        <dbReference type="ARBA" id="ARBA00004123"/>
    </source>
</evidence>
<feature type="region of interest" description="Disordered" evidence="4">
    <location>
        <begin position="280"/>
        <end position="585"/>
    </location>
</feature>
<feature type="compositionally biased region" description="Low complexity" evidence="4">
    <location>
        <begin position="543"/>
        <end position="566"/>
    </location>
</feature>
<sequence>MVFLQEGDRQGSRASRPSTMFVEVDASVTNGEAMRARLRGCTSDPSHCDSTARILQDVPPAVNNATGADANEKGTEGAVLAGSRRAESVPAVDEEERERLREAAKRSVKSDFDMNYLRTFDNVTWVPLAEARQAAANVGLATDDQPHHCGGPHGCGAEGGGGNAATAGGGRPGHDAGTPAGEGGPDEVNSPGAVAGAARYLSGGAVTAEVREKLHKKLEEEGKLHLIPLTAKWEMGRKLENTSSRMWFQPPPEQGRKKKLMSCKQAIAFLEELYGKGQEAVQPGETGKGAQQGAAAKEPAAPRKPASLDQHSALGAPHAAAARQDSGEHVSPRLVKLAPHEEQVETSPGLSPPGSPKSPPETPRSRARRQTHKPDVFNPTPPSKEEKKRMHEEARRNTAKQTKEMLAGEAPAGGGEALPAAAGQPHGWELPAAGAAPQTSPVEVTFARRGKGRGRGASRGRGTKTAGGGRGRRRSVSPAEASAPEDGAEPQPAGVPEGTDGLHGEEIDVEVAEAMPKGTPASPKKRAAGAAAAARVAKKPRRGAAADTSAGTSSGKATAATAASNGLTEGRGHGPPSNNCPAKECDIGLEKGKACGEKLLGLLKLLESKVDKAFEQASLGTAVISRTAVWGAGAQPGAATGKKARGGKRAAAPKALKEESDVTPEESEEESSEAEPMSDGEASDEKPRSRKKPAAGKRKVVKSGKGKSSAASQKPVKSGGSAKAAVLAPAREALPPQEGRSTEAHYWFDRTKAQLVQLPKHKKDFTATQLEVCTDEEWRRYAAGWCPRCLGFCTCRACMRKPHPREQYSAPEHQEEEYARHVLRYVGPLLADQHAHKVAEALAGRKPSPYAEVSWADPEDFRHLCDRCATSIPDVHRTCAACDRNADGYDLCLHCCAQVRQPGEKDVLCNKNHTMKLVRFFNDDMASAVKQTIEMAKDGDKELWEWTPELKLGLKRKKAVVSAEAALAGRKGKSGSWKGAAEGTAAGGSGSINAAAKPTADSEPLAEALHSASNPQSKAAAAEGQGAVLSGMTGDRGTDSDVDIVDAAVPPAGWLGAGLPQQQPPPDYAGFSAEVQRSVKNPQQFLANGGSHGPPGVAAMAAGGCSGDPEAAHPSKRARTVAPAAAAVQEESDACEVQSFRQKVNKGFPKEKATVAPFLRTMADFWEDKVAAAHTMFQLQQAAVPAADPPEAAAQPCNREEAGSAAAAQEAAMPDQRASKTAEPAAGTAKAAAVPAGIAPLPAGQKWWHQAVPDECKRMAASRPNGWQNYVYTPHADDLAMYNPDRKAQVSCYSSAVAEKGLLAPFAAGRQALRRLAHEEQLVFQEVWREGVPVVVRRCRKGYQWDPATMGRATTEKNARFGKDSEIEVIDCEDWNVVMMKQGTFFKMYEKDNEEGPMYKLKDWPPNAHFRKRLGRHNQDFLEMLPMPEYSHPKGPLNLVSYLRDNSVKPDLGPKSYVAFGRVKEHLGDGDSVTKMHCDLSDAVNLMCHQSGEGEGAVIRCGDTPADTDTDPSYGGAGAVWDIWPRDCREQLAAFLVRHADEFAAEGLNIDPPNILHPIHDQARPHPLSLPECRCQI</sequence>
<dbReference type="eggNOG" id="KOG1356">
    <property type="taxonomic scope" value="Eukaryota"/>
</dbReference>
<feature type="compositionally biased region" description="Basic and acidic residues" evidence="4">
    <location>
        <begin position="383"/>
        <end position="396"/>
    </location>
</feature>
<comment type="caution">
    <text evidence="6">The sequence shown here is derived from an EMBL/GenBank/DDBJ whole genome shotgun (WGS) entry which is preliminary data.</text>
</comment>
<dbReference type="Proteomes" id="UP000007264">
    <property type="component" value="Unassembled WGS sequence"/>
</dbReference>
<dbReference type="InterPro" id="IPR003347">
    <property type="entry name" value="JmjC_dom"/>
</dbReference>
<dbReference type="OrthoDB" id="1667110at2759"/>
<evidence type="ECO:0000259" key="5">
    <source>
        <dbReference type="SMART" id="SM00558"/>
    </source>
</evidence>
<dbReference type="SMART" id="SM00558">
    <property type="entry name" value="JmjC"/>
    <property type="match status" value="1"/>
</dbReference>
<dbReference type="KEGG" id="csl:COCSUDRAFT_58661"/>
<dbReference type="Gene3D" id="2.60.120.650">
    <property type="entry name" value="Cupin"/>
    <property type="match status" value="1"/>
</dbReference>
<organism evidence="6 7">
    <name type="scientific">Coccomyxa subellipsoidea (strain C-169)</name>
    <name type="common">Green microalga</name>
    <dbReference type="NCBI Taxonomy" id="574566"/>
    <lineage>
        <taxon>Eukaryota</taxon>
        <taxon>Viridiplantae</taxon>
        <taxon>Chlorophyta</taxon>
        <taxon>core chlorophytes</taxon>
        <taxon>Trebouxiophyceae</taxon>
        <taxon>Trebouxiophyceae incertae sedis</taxon>
        <taxon>Coccomyxaceae</taxon>
        <taxon>Coccomyxa</taxon>
        <taxon>Coccomyxa subellipsoidea</taxon>
    </lineage>
</organism>
<evidence type="ECO:0000256" key="2">
    <source>
        <dbReference type="ARBA" id="ARBA00022723"/>
    </source>
</evidence>
<evidence type="ECO:0000256" key="4">
    <source>
        <dbReference type="SAM" id="MobiDB-lite"/>
    </source>
</evidence>
<dbReference type="GO" id="GO:0046872">
    <property type="term" value="F:metal ion binding"/>
    <property type="evidence" value="ECO:0007669"/>
    <property type="project" value="UniProtKB-KW"/>
</dbReference>
<proteinExistence type="predicted"/>
<keyword evidence="3" id="KW-0539">Nucleus</keyword>
<comment type="subcellular location">
    <subcellularLocation>
        <location evidence="1">Nucleus</location>
    </subcellularLocation>
</comment>
<dbReference type="SUPFAM" id="SSF51197">
    <property type="entry name" value="Clavaminate synthase-like"/>
    <property type="match status" value="1"/>
</dbReference>
<feature type="compositionally biased region" description="Acidic residues" evidence="4">
    <location>
        <begin position="661"/>
        <end position="682"/>
    </location>
</feature>
<dbReference type="InterPro" id="IPR045109">
    <property type="entry name" value="LSDs-like"/>
</dbReference>
<feature type="compositionally biased region" description="Pro residues" evidence="4">
    <location>
        <begin position="350"/>
        <end position="362"/>
    </location>
</feature>
<dbReference type="EMBL" id="AGSI01000019">
    <property type="protein sequence ID" value="EIE19372.1"/>
    <property type="molecule type" value="Genomic_DNA"/>
</dbReference>
<dbReference type="GO" id="GO:0006357">
    <property type="term" value="P:regulation of transcription by RNA polymerase II"/>
    <property type="evidence" value="ECO:0007669"/>
    <property type="project" value="TreeGrafter"/>
</dbReference>
<dbReference type="PANTHER" id="PTHR12549">
    <property type="entry name" value="JMJC DOMAIN-CONTAINING HISTONE DEMETHYLATION PROTEIN"/>
    <property type="match status" value="1"/>
</dbReference>
<name>I0YLV3_COCSC</name>
<keyword evidence="2" id="KW-0479">Metal-binding</keyword>
<protein>
    <recommendedName>
        <fullName evidence="5">JmjC domain-containing protein</fullName>
    </recommendedName>
</protein>